<feature type="signal peptide" evidence="2">
    <location>
        <begin position="1"/>
        <end position="23"/>
    </location>
</feature>
<protein>
    <submittedName>
        <fullName evidence="3">Uncharacterized protein</fullName>
    </submittedName>
</protein>
<dbReference type="OrthoDB" id="4021042at2"/>
<reference evidence="3 4" key="1">
    <citation type="submission" date="2019-02" db="EMBL/GenBank/DDBJ databases">
        <title>Deep-cultivation of Planctomycetes and their phenomic and genomic characterization uncovers novel biology.</title>
        <authorList>
            <person name="Wiegand S."/>
            <person name="Jogler M."/>
            <person name="Boedeker C."/>
            <person name="Pinto D."/>
            <person name="Vollmers J."/>
            <person name="Rivas-Marin E."/>
            <person name="Kohn T."/>
            <person name="Peeters S.H."/>
            <person name="Heuer A."/>
            <person name="Rast P."/>
            <person name="Oberbeckmann S."/>
            <person name="Bunk B."/>
            <person name="Jeske O."/>
            <person name="Meyerdierks A."/>
            <person name="Storesund J.E."/>
            <person name="Kallscheuer N."/>
            <person name="Luecker S."/>
            <person name="Lage O.M."/>
            <person name="Pohl T."/>
            <person name="Merkel B.J."/>
            <person name="Hornburger P."/>
            <person name="Mueller R.-W."/>
            <person name="Bruemmer F."/>
            <person name="Labrenz M."/>
            <person name="Spormann A.M."/>
            <person name="Op den Camp H."/>
            <person name="Overmann J."/>
            <person name="Amann R."/>
            <person name="Jetten M.S.M."/>
            <person name="Mascher T."/>
            <person name="Medema M.H."/>
            <person name="Devos D.P."/>
            <person name="Kaster A.-K."/>
            <person name="Ovreas L."/>
            <person name="Rohde M."/>
            <person name="Galperin M.Y."/>
            <person name="Jogler C."/>
        </authorList>
    </citation>
    <scope>NUCLEOTIDE SEQUENCE [LARGE SCALE GENOMIC DNA]</scope>
    <source>
        <strain evidence="3 4">ETA_A8</strain>
    </source>
</reference>
<dbReference type="RefSeq" id="WP_145099567.1">
    <property type="nucleotide sequence ID" value="NZ_CP036274.1"/>
</dbReference>
<evidence type="ECO:0000313" key="3">
    <source>
        <dbReference type="EMBL" id="QDU31811.1"/>
    </source>
</evidence>
<evidence type="ECO:0000313" key="4">
    <source>
        <dbReference type="Proteomes" id="UP000315017"/>
    </source>
</evidence>
<gene>
    <name evidence="3" type="ORF">ETAA8_69710</name>
</gene>
<keyword evidence="4" id="KW-1185">Reference proteome</keyword>
<feature type="region of interest" description="Disordered" evidence="1">
    <location>
        <begin position="86"/>
        <end position="111"/>
    </location>
</feature>
<dbReference type="EMBL" id="CP036274">
    <property type="protein sequence ID" value="QDU31811.1"/>
    <property type="molecule type" value="Genomic_DNA"/>
</dbReference>
<feature type="chain" id="PRO_5022044078" evidence="2">
    <location>
        <begin position="24"/>
        <end position="394"/>
    </location>
</feature>
<feature type="compositionally biased region" description="Low complexity" evidence="1">
    <location>
        <begin position="86"/>
        <end position="97"/>
    </location>
</feature>
<accession>A0A517YNL9</accession>
<proteinExistence type="predicted"/>
<organism evidence="3 4">
    <name type="scientific">Anatilimnocola aggregata</name>
    <dbReference type="NCBI Taxonomy" id="2528021"/>
    <lineage>
        <taxon>Bacteria</taxon>
        <taxon>Pseudomonadati</taxon>
        <taxon>Planctomycetota</taxon>
        <taxon>Planctomycetia</taxon>
        <taxon>Pirellulales</taxon>
        <taxon>Pirellulaceae</taxon>
        <taxon>Anatilimnocola</taxon>
    </lineage>
</organism>
<name>A0A517YNL9_9BACT</name>
<evidence type="ECO:0000256" key="1">
    <source>
        <dbReference type="SAM" id="MobiDB-lite"/>
    </source>
</evidence>
<evidence type="ECO:0000256" key="2">
    <source>
        <dbReference type="SAM" id="SignalP"/>
    </source>
</evidence>
<dbReference type="Proteomes" id="UP000315017">
    <property type="component" value="Chromosome"/>
</dbReference>
<dbReference type="KEGG" id="aagg:ETAA8_69710"/>
<keyword evidence="2" id="KW-0732">Signal</keyword>
<dbReference type="AlphaFoldDB" id="A0A517YNL9"/>
<sequence length="394" mass="42505" precursor="true">MFRKLAFSLVVSCLAVNLTSTFAQAPANPATKPAAAEAIDFARARELLRKRAAGESLSAADEAFLQRATDAYQAWQALERLSGGDAAAPRRASVSPAMSGKESVGLKPLSEMKAEDRYQGEDGGLYGAGSNTPPAKHLQLATAESKQIQPLGADGKPASDGLIGLISISMSNATQEFSMFKQIADRDPEKSSLVKIVDCAQGGQAMAEWASPAARPWTTASNLLSAAKVSPQQVQVAWIKLANKGPRGNLPEHGKTLQQDTLAVIQNAKAKFPNLRVAYLSSRIYAGYATTPLNPEPYAYESAFVVRWLIQDQIKGSDTLTAGNDATAKAPVLLWGPYLWADGTTPRATDKLVYLREDLANDGTHPSEQGRRKVAQQLLDFFKTDELARVWFRK</sequence>